<proteinExistence type="predicted"/>
<name>Q027J0_SOLUE</name>
<evidence type="ECO:0000313" key="1">
    <source>
        <dbReference type="EMBL" id="ABJ82817.1"/>
    </source>
</evidence>
<dbReference type="OrthoDB" id="104580at2"/>
<dbReference type="AlphaFoldDB" id="Q027J0"/>
<organism evidence="1">
    <name type="scientific">Solibacter usitatus (strain Ellin6076)</name>
    <dbReference type="NCBI Taxonomy" id="234267"/>
    <lineage>
        <taxon>Bacteria</taxon>
        <taxon>Pseudomonadati</taxon>
        <taxon>Acidobacteriota</taxon>
        <taxon>Terriglobia</taxon>
        <taxon>Bryobacterales</taxon>
        <taxon>Solibacteraceae</taxon>
        <taxon>Candidatus Solibacter</taxon>
    </lineage>
</organism>
<protein>
    <submittedName>
        <fullName evidence="1">Uncharacterized protein</fullName>
    </submittedName>
</protein>
<gene>
    <name evidence="1" type="ordered locus">Acid_1827</name>
</gene>
<dbReference type="KEGG" id="sus:Acid_1827"/>
<dbReference type="HOGENOM" id="CLU_036287_0_0_0"/>
<accession>Q027J0</accession>
<dbReference type="InParanoid" id="Q027J0"/>
<sequence>MEQKGILADIAAELEAHPHWQLLQRMIASPQFARSARLKTFLQYVTRCALLDHPEQVTEQQIGVYVFGKPADYNASEDNIVRSQARFLRIKLGEYFESPAGREEPIVLTIPKGTYLPHFAPRAHASYGPAEPVSAAAPATVSAMEAPAEPGGWRRYRIPVLAVLGLLAIAVLIWQRASGPARANDSSLWPRLFEPGQSTTIVASDYIFSMVQEAADRTLTLDDYLRADYYSRIAQLSEASGLERLFPNIAQRHYTGFENVTGIARLMNVKESHLTHTLVRFARDMTMRDIGSGNLILVGSKQSNPWVQLFEAKLTFQFEYQNAGHMVFIRNRSPQAGEEAAYHPSSLDEQSRVIYGGIAFLPNLNRGGNVLIIQGTSMGGSEIGLEVLDNPALFRDLLRRVAAARRAGEIPYFEALIRTRTMNGVAGESTIVASRVLGE</sequence>
<dbReference type="eggNOG" id="COG3942">
    <property type="taxonomic scope" value="Bacteria"/>
</dbReference>
<reference evidence="1" key="1">
    <citation type="submission" date="2006-10" db="EMBL/GenBank/DDBJ databases">
        <title>Complete sequence of Solibacter usitatus Ellin6076.</title>
        <authorList>
            <consortium name="US DOE Joint Genome Institute"/>
            <person name="Copeland A."/>
            <person name="Lucas S."/>
            <person name="Lapidus A."/>
            <person name="Barry K."/>
            <person name="Detter J.C."/>
            <person name="Glavina del Rio T."/>
            <person name="Hammon N."/>
            <person name="Israni S."/>
            <person name="Dalin E."/>
            <person name="Tice H."/>
            <person name="Pitluck S."/>
            <person name="Thompson L.S."/>
            <person name="Brettin T."/>
            <person name="Bruce D."/>
            <person name="Han C."/>
            <person name="Tapia R."/>
            <person name="Gilna P."/>
            <person name="Schmutz J."/>
            <person name="Larimer F."/>
            <person name="Land M."/>
            <person name="Hauser L."/>
            <person name="Kyrpides N."/>
            <person name="Mikhailova N."/>
            <person name="Janssen P.H."/>
            <person name="Kuske C.R."/>
            <person name="Richardson P."/>
        </authorList>
    </citation>
    <scope>NUCLEOTIDE SEQUENCE</scope>
    <source>
        <strain evidence="1">Ellin6076</strain>
    </source>
</reference>
<dbReference type="EMBL" id="CP000473">
    <property type="protein sequence ID" value="ABJ82817.1"/>
    <property type="molecule type" value="Genomic_DNA"/>
</dbReference>
<dbReference type="STRING" id="234267.Acid_1827"/>